<evidence type="ECO:0000313" key="1">
    <source>
        <dbReference type="EMBL" id="BCS85177.1"/>
    </source>
</evidence>
<evidence type="ECO:0000313" key="2">
    <source>
        <dbReference type="Proteomes" id="UP001319045"/>
    </source>
</evidence>
<dbReference type="InterPro" id="IPR005502">
    <property type="entry name" value="Ribosyl_crysJ1"/>
</dbReference>
<name>A0ABN6EGZ4_9BACT</name>
<gene>
    <name evidence="1" type="ORF">prwr041_10700</name>
</gene>
<dbReference type="Pfam" id="PF03747">
    <property type="entry name" value="ADP_ribosyl_GH"/>
    <property type="match status" value="1"/>
</dbReference>
<sequence length="264" mass="29623">MLGAIIGDIVGSRFEFAKQTTPNFTLFDKDCNYTDDTICSVAIADAILNKRTYKDSLLDWCRRYPNPMGGYSTTFSKWIEQDNPQPNNSCGNDAAMRVSPVGWLFDDYHEILEEAKKSAEVSHNHPCGIKGAQCVATLIYWLRTCRITKEEVESAVKRNFGYSIPNIKDIYKIGSEGHFDGLCEETVPYAISCFLESDNFEDAIRIAVAAGGDTDTKAAICGAIAEAYYEVPDSMIEKAYEYLPDDMLDIVTQFCQRIQNELED</sequence>
<dbReference type="RefSeq" id="WP_207155335.1">
    <property type="nucleotide sequence ID" value="NZ_AP024484.1"/>
</dbReference>
<dbReference type="PANTHER" id="PTHR16222:SF12">
    <property type="entry name" value="ADP-RIBOSYLGLYCOHYDROLASE-RELATED"/>
    <property type="match status" value="1"/>
</dbReference>
<evidence type="ECO:0008006" key="3">
    <source>
        <dbReference type="Google" id="ProtNLM"/>
    </source>
</evidence>
<dbReference type="SUPFAM" id="SSF101478">
    <property type="entry name" value="ADP-ribosylglycohydrolase"/>
    <property type="match status" value="1"/>
</dbReference>
<dbReference type="PANTHER" id="PTHR16222">
    <property type="entry name" value="ADP-RIBOSYLGLYCOHYDROLASE"/>
    <property type="match status" value="1"/>
</dbReference>
<reference evidence="1 2" key="1">
    <citation type="journal article" date="2022" name="Int. J. Syst. Evol. Microbiol.">
        <title>Prevotella herbatica sp. nov., a plant polysaccharide-decomposing anaerobic bacterium isolated from a methanogenic reactor.</title>
        <authorList>
            <person name="Uek A."/>
            <person name="Tonouchi A."/>
            <person name="Kaku N."/>
            <person name="Ueki K."/>
        </authorList>
    </citation>
    <scope>NUCLEOTIDE SEQUENCE [LARGE SCALE GENOMIC DNA]</scope>
    <source>
        <strain evidence="1 2">WR041</strain>
    </source>
</reference>
<dbReference type="InterPro" id="IPR036705">
    <property type="entry name" value="Ribosyl_crysJ1_sf"/>
</dbReference>
<organism evidence="1 2">
    <name type="scientific">Prevotella herbatica</name>
    <dbReference type="NCBI Taxonomy" id="2801997"/>
    <lineage>
        <taxon>Bacteria</taxon>
        <taxon>Pseudomonadati</taxon>
        <taxon>Bacteroidota</taxon>
        <taxon>Bacteroidia</taxon>
        <taxon>Bacteroidales</taxon>
        <taxon>Prevotellaceae</taxon>
        <taxon>Prevotella</taxon>
    </lineage>
</organism>
<accession>A0ABN6EGZ4</accession>
<dbReference type="InterPro" id="IPR050792">
    <property type="entry name" value="ADP-ribosylglycohydrolase"/>
</dbReference>
<proteinExistence type="predicted"/>
<dbReference type="Proteomes" id="UP001319045">
    <property type="component" value="Chromosome"/>
</dbReference>
<protein>
    <recommendedName>
        <fullName evidence="3">ADP-ribosylglycohydrolase</fullName>
    </recommendedName>
</protein>
<dbReference type="Gene3D" id="1.10.4080.10">
    <property type="entry name" value="ADP-ribosylation/Crystallin J1"/>
    <property type="match status" value="1"/>
</dbReference>
<keyword evidence="2" id="KW-1185">Reference proteome</keyword>
<dbReference type="EMBL" id="AP024484">
    <property type="protein sequence ID" value="BCS85177.1"/>
    <property type="molecule type" value="Genomic_DNA"/>
</dbReference>